<accession>L9XVF0</accession>
<feature type="region of interest" description="Disordered" evidence="3">
    <location>
        <begin position="1"/>
        <end position="124"/>
    </location>
</feature>
<dbReference type="OrthoDB" id="121879at2157"/>
<dbReference type="InterPro" id="IPR009205">
    <property type="entry name" value="FlaC_arc"/>
</dbReference>
<reference evidence="5 6" key="1">
    <citation type="journal article" date="2014" name="PLoS Genet.">
        <title>Phylogenetically driven sequencing of extremely halophilic archaea reveals strategies for static and dynamic osmo-response.</title>
        <authorList>
            <person name="Becker E.A."/>
            <person name="Seitzer P.M."/>
            <person name="Tritt A."/>
            <person name="Larsen D."/>
            <person name="Krusor M."/>
            <person name="Yao A.I."/>
            <person name="Wu D."/>
            <person name="Madern D."/>
            <person name="Eisen J.A."/>
            <person name="Darling A.E."/>
            <person name="Facciotti M.T."/>
        </authorList>
    </citation>
    <scope>NUCLEOTIDE SEQUENCE [LARGE SCALE GENOMIC DNA]</scope>
    <source>
        <strain evidence="5 6">DSM 18795</strain>
    </source>
</reference>
<dbReference type="Pfam" id="PF05377">
    <property type="entry name" value="FlaC_arch"/>
    <property type="match status" value="1"/>
</dbReference>
<keyword evidence="5" id="KW-0966">Cell projection</keyword>
<evidence type="ECO:0000256" key="2">
    <source>
        <dbReference type="ARBA" id="ARBA00022440"/>
    </source>
</evidence>
<feature type="compositionally biased region" description="Acidic residues" evidence="3">
    <location>
        <begin position="103"/>
        <end position="120"/>
    </location>
</feature>
<keyword evidence="6" id="KW-1185">Reference proteome</keyword>
<feature type="compositionally biased region" description="Basic and acidic residues" evidence="3">
    <location>
        <begin position="31"/>
        <end position="45"/>
    </location>
</feature>
<evidence type="ECO:0000256" key="1">
    <source>
        <dbReference type="ARBA" id="ARBA00004618"/>
    </source>
</evidence>
<keyword evidence="5" id="KW-0969">Cilium</keyword>
<keyword evidence="2" id="KW-0974">Archaeal flagellum</keyword>
<evidence type="ECO:0000259" key="4">
    <source>
        <dbReference type="Pfam" id="PF04659"/>
    </source>
</evidence>
<keyword evidence="5" id="KW-0282">Flagellum</keyword>
<dbReference type="Proteomes" id="UP000011531">
    <property type="component" value="Unassembled WGS sequence"/>
</dbReference>
<dbReference type="InterPro" id="IPR006752">
    <property type="entry name" value="Arch_fla_DE"/>
</dbReference>
<proteinExistence type="predicted"/>
<dbReference type="STRING" id="1227498.C492_03771"/>
<evidence type="ECO:0000313" key="5">
    <source>
        <dbReference type="EMBL" id="ELY65401.1"/>
    </source>
</evidence>
<dbReference type="GO" id="GO:0097588">
    <property type="term" value="P:archaeal or bacterial-type flagellum-dependent cell motility"/>
    <property type="evidence" value="ECO:0007669"/>
    <property type="project" value="InterPro"/>
</dbReference>
<feature type="domain" description="Archaeal flagella protein FlaD/E" evidence="4">
    <location>
        <begin position="249"/>
        <end position="339"/>
    </location>
</feature>
<dbReference type="RefSeq" id="WP_008420557.1">
    <property type="nucleotide sequence ID" value="NZ_AOIA01000024.1"/>
</dbReference>
<sequence>MVWNWLRGLFGRGHSEPEADPADEWDEEPELERIDEGPANDRPEDGELEEPDADGEAVDAEDPEDEPDDEFAAPEPAPLEDPDDGPEEPDLSWASSFAQSDGPEAEVDGGEESPDAEAIDDLYYRTEEVEDSLEDTEMRLDAIQDSQERVVSQVDELNDRVRRLLGVYDRVTDDVNPFTGDGEAEGGFEVFGGDDAEGTVSFDDLEADGAVEPADDADEPEPVPESDLEPAPEPTPDPQPIDGEETDVPTLRELPDTYATDVVVFEWLADLLESGGPRATLEALSYYVELGWIGEDVRAHLESVLAGPGLEPDVADPERGAELTAEDHADSYAYVVQLREIGEIRRTVEP</sequence>
<evidence type="ECO:0000256" key="3">
    <source>
        <dbReference type="SAM" id="MobiDB-lite"/>
    </source>
</evidence>
<organism evidence="5 6">
    <name type="scientific">Natronococcus jeotgali DSM 18795</name>
    <dbReference type="NCBI Taxonomy" id="1227498"/>
    <lineage>
        <taxon>Archaea</taxon>
        <taxon>Methanobacteriati</taxon>
        <taxon>Methanobacteriota</taxon>
        <taxon>Stenosarchaea group</taxon>
        <taxon>Halobacteria</taxon>
        <taxon>Halobacteriales</taxon>
        <taxon>Natrialbaceae</taxon>
        <taxon>Natronococcus</taxon>
    </lineage>
</organism>
<feature type="compositionally biased region" description="Acidic residues" evidence="3">
    <location>
        <begin position="18"/>
        <end position="30"/>
    </location>
</feature>
<dbReference type="PANTHER" id="PTHR40698:SF2">
    <property type="entry name" value="FLAGELLA-RELATED PROTEIN C-RELATED"/>
    <property type="match status" value="1"/>
</dbReference>
<gene>
    <name evidence="5" type="ORF">C492_03771</name>
</gene>
<dbReference type="Pfam" id="PF04659">
    <property type="entry name" value="Arch_fla_DE"/>
    <property type="match status" value="1"/>
</dbReference>
<feature type="compositionally biased region" description="Acidic residues" evidence="3">
    <location>
        <begin position="46"/>
        <end position="90"/>
    </location>
</feature>
<dbReference type="InterPro" id="IPR052494">
    <property type="entry name" value="Flagella_assembly_related"/>
</dbReference>
<feature type="compositionally biased region" description="Acidic residues" evidence="3">
    <location>
        <begin position="182"/>
        <end position="230"/>
    </location>
</feature>
<comment type="caution">
    <text evidence="5">The sequence shown here is derived from an EMBL/GenBank/DDBJ whole genome shotgun (WGS) entry which is preliminary data.</text>
</comment>
<dbReference type="AlphaFoldDB" id="L9XVF0"/>
<feature type="region of interest" description="Disordered" evidence="3">
    <location>
        <begin position="176"/>
        <end position="247"/>
    </location>
</feature>
<name>L9XVF0_9EURY</name>
<protein>
    <submittedName>
        <fullName evidence="5">Flagella accessory C family protein</fullName>
    </submittedName>
</protein>
<dbReference type="EMBL" id="AOIA01000024">
    <property type="protein sequence ID" value="ELY65401.1"/>
    <property type="molecule type" value="Genomic_DNA"/>
</dbReference>
<dbReference type="GO" id="GO:0097589">
    <property type="term" value="C:archaeal-type flagellum"/>
    <property type="evidence" value="ECO:0007669"/>
    <property type="project" value="UniProtKB-SubCell"/>
</dbReference>
<dbReference type="PANTHER" id="PTHR40698">
    <property type="entry name" value="FLAGELLA-RELATED PROTEIN E-RELATED-RELATED"/>
    <property type="match status" value="1"/>
</dbReference>
<comment type="subcellular location">
    <subcellularLocation>
        <location evidence="1">Archaeal flagellum</location>
    </subcellularLocation>
</comment>
<evidence type="ECO:0000313" key="6">
    <source>
        <dbReference type="Proteomes" id="UP000011531"/>
    </source>
</evidence>